<evidence type="ECO:0000256" key="1">
    <source>
        <dbReference type="ARBA" id="ARBA00004651"/>
    </source>
</evidence>
<keyword evidence="5 7" id="KW-1133">Transmembrane helix</keyword>
<comment type="caution">
    <text evidence="9">The sequence shown here is derived from an EMBL/GenBank/DDBJ whole genome shotgun (WGS) entry which is preliminary data.</text>
</comment>
<protein>
    <submittedName>
        <fullName evidence="9">Carbohydrate ABC transporter permease</fullName>
    </submittedName>
</protein>
<evidence type="ECO:0000259" key="8">
    <source>
        <dbReference type="PROSITE" id="PS50928"/>
    </source>
</evidence>
<evidence type="ECO:0000256" key="3">
    <source>
        <dbReference type="ARBA" id="ARBA00022475"/>
    </source>
</evidence>
<keyword evidence="4 7" id="KW-0812">Transmembrane</keyword>
<dbReference type="InterPro" id="IPR000515">
    <property type="entry name" value="MetI-like"/>
</dbReference>
<keyword evidence="2 7" id="KW-0813">Transport</keyword>
<dbReference type="CDD" id="cd06261">
    <property type="entry name" value="TM_PBP2"/>
    <property type="match status" value="1"/>
</dbReference>
<keyword evidence="10" id="KW-1185">Reference proteome</keyword>
<name>A0A5B2WK81_9PSEU</name>
<accession>A0A5B2WK81</accession>
<dbReference type="AlphaFoldDB" id="A0A5B2WK81"/>
<keyword evidence="6 7" id="KW-0472">Membrane</keyword>
<evidence type="ECO:0000313" key="9">
    <source>
        <dbReference type="EMBL" id="KAA2252271.1"/>
    </source>
</evidence>
<evidence type="ECO:0000256" key="4">
    <source>
        <dbReference type="ARBA" id="ARBA00022692"/>
    </source>
</evidence>
<keyword evidence="3" id="KW-1003">Cell membrane</keyword>
<dbReference type="GO" id="GO:0005886">
    <property type="term" value="C:plasma membrane"/>
    <property type="evidence" value="ECO:0007669"/>
    <property type="project" value="UniProtKB-SubCell"/>
</dbReference>
<evidence type="ECO:0000313" key="10">
    <source>
        <dbReference type="Proteomes" id="UP000323454"/>
    </source>
</evidence>
<comment type="subcellular location">
    <subcellularLocation>
        <location evidence="1 7">Cell membrane</location>
        <topology evidence="1 7">Multi-pass membrane protein</topology>
    </subcellularLocation>
</comment>
<dbReference type="SUPFAM" id="SSF161098">
    <property type="entry name" value="MetI-like"/>
    <property type="match status" value="1"/>
</dbReference>
<proteinExistence type="inferred from homology"/>
<evidence type="ECO:0000256" key="6">
    <source>
        <dbReference type="ARBA" id="ARBA00023136"/>
    </source>
</evidence>
<gene>
    <name evidence="9" type="ORF">F0L68_36240</name>
</gene>
<evidence type="ECO:0000256" key="7">
    <source>
        <dbReference type="RuleBase" id="RU363032"/>
    </source>
</evidence>
<comment type="similarity">
    <text evidence="7">Belongs to the binding-protein-dependent transport system permease family.</text>
</comment>
<dbReference type="InterPro" id="IPR035906">
    <property type="entry name" value="MetI-like_sf"/>
</dbReference>
<dbReference type="EMBL" id="VUOB01000076">
    <property type="protein sequence ID" value="KAA2252271.1"/>
    <property type="molecule type" value="Genomic_DNA"/>
</dbReference>
<feature type="transmembrane region" description="Helical" evidence="7">
    <location>
        <begin position="99"/>
        <end position="119"/>
    </location>
</feature>
<reference evidence="9 10" key="2">
    <citation type="submission" date="2019-09" db="EMBL/GenBank/DDBJ databases">
        <authorList>
            <person name="Jin C."/>
        </authorList>
    </citation>
    <scope>NUCLEOTIDE SEQUENCE [LARGE SCALE GENOMIC DNA]</scope>
    <source>
        <strain evidence="9 10">AN110305</strain>
    </source>
</reference>
<dbReference type="PROSITE" id="PS50928">
    <property type="entry name" value="ABC_TM1"/>
    <property type="match status" value="1"/>
</dbReference>
<sequence length="299" mass="32659">MGSVPGDPGGRVRQLPAHQADRVDGRPVVRRAGFWAYGLLTAFVLGSVFPFYWSYLVASRDSGMLTDRVPPLLPGGNFWANAARVFDSVEFVKALTNSVIVAGTVTLTTVFFSTLAGFAFAKLRFRGRDPLFLFIVATLAVPTQLGIVPLYMAMADFGWIGGLWAVMVPNLVTALGVFWMRQYTLEAVPYELVEAARMDGCSMIRVYWHVCLPAVRPAAAFLGMFTFMTSWNDFLWPLVVLDAGNPTVQVALEKLQSGYYIDYSLVLAGTTLATIPIVIVFVLLGRQIVAGIMQGAVKG</sequence>
<feature type="transmembrane region" description="Helical" evidence="7">
    <location>
        <begin position="206"/>
        <end position="228"/>
    </location>
</feature>
<evidence type="ECO:0000256" key="2">
    <source>
        <dbReference type="ARBA" id="ARBA00022448"/>
    </source>
</evidence>
<dbReference type="Pfam" id="PF00528">
    <property type="entry name" value="BPD_transp_1"/>
    <property type="match status" value="1"/>
</dbReference>
<reference evidence="9 10" key="1">
    <citation type="submission" date="2019-09" db="EMBL/GenBank/DDBJ databases">
        <title>Goodfellowia gen. nov., a new genus of the Pseudonocardineae related to Actinoalloteichus, containing Goodfellowia coeruleoviolacea gen. nov., comb. nov. gen. nov., comb. nov.</title>
        <authorList>
            <person name="Labeda D."/>
        </authorList>
    </citation>
    <scope>NUCLEOTIDE SEQUENCE [LARGE SCALE GENOMIC DNA]</scope>
    <source>
        <strain evidence="9 10">AN110305</strain>
    </source>
</reference>
<feature type="transmembrane region" description="Helical" evidence="7">
    <location>
        <begin position="131"/>
        <end position="151"/>
    </location>
</feature>
<dbReference type="Proteomes" id="UP000323454">
    <property type="component" value="Unassembled WGS sequence"/>
</dbReference>
<feature type="transmembrane region" description="Helical" evidence="7">
    <location>
        <begin position="263"/>
        <end position="284"/>
    </location>
</feature>
<dbReference type="GO" id="GO:0055085">
    <property type="term" value="P:transmembrane transport"/>
    <property type="evidence" value="ECO:0007669"/>
    <property type="project" value="InterPro"/>
</dbReference>
<dbReference type="PANTHER" id="PTHR43744">
    <property type="entry name" value="ABC TRANSPORTER PERMEASE PROTEIN MG189-RELATED-RELATED"/>
    <property type="match status" value="1"/>
</dbReference>
<dbReference type="OrthoDB" id="2063054at2"/>
<feature type="domain" description="ABC transmembrane type-1" evidence="8">
    <location>
        <begin position="95"/>
        <end position="284"/>
    </location>
</feature>
<feature type="transmembrane region" description="Helical" evidence="7">
    <location>
        <begin position="157"/>
        <end position="180"/>
    </location>
</feature>
<dbReference type="Gene3D" id="1.10.3720.10">
    <property type="entry name" value="MetI-like"/>
    <property type="match status" value="1"/>
</dbReference>
<organism evidence="9 10">
    <name type="scientific">Solihabitans fulvus</name>
    <dbReference type="NCBI Taxonomy" id="1892852"/>
    <lineage>
        <taxon>Bacteria</taxon>
        <taxon>Bacillati</taxon>
        <taxon>Actinomycetota</taxon>
        <taxon>Actinomycetes</taxon>
        <taxon>Pseudonocardiales</taxon>
        <taxon>Pseudonocardiaceae</taxon>
        <taxon>Solihabitans</taxon>
    </lineage>
</organism>
<feature type="transmembrane region" description="Helical" evidence="7">
    <location>
        <begin position="34"/>
        <end position="55"/>
    </location>
</feature>
<dbReference type="PANTHER" id="PTHR43744:SF12">
    <property type="entry name" value="ABC TRANSPORTER PERMEASE PROTEIN MG189-RELATED"/>
    <property type="match status" value="1"/>
</dbReference>
<evidence type="ECO:0000256" key="5">
    <source>
        <dbReference type="ARBA" id="ARBA00022989"/>
    </source>
</evidence>